<dbReference type="Gene3D" id="3.60.10.10">
    <property type="entry name" value="Endonuclease/exonuclease/phosphatase"/>
    <property type="match status" value="1"/>
</dbReference>
<reference evidence="2" key="1">
    <citation type="submission" date="2022-03" db="EMBL/GenBank/DDBJ databases">
        <authorList>
            <person name="Tunstrom K."/>
        </authorList>
    </citation>
    <scope>NUCLEOTIDE SEQUENCE</scope>
</reference>
<dbReference type="Pfam" id="PF00078">
    <property type="entry name" value="RVT_1"/>
    <property type="match status" value="1"/>
</dbReference>
<gene>
    <name evidence="2" type="ORF">EEDITHA_LOCUS8244</name>
</gene>
<name>A0AAU9U443_EUPED</name>
<dbReference type="SUPFAM" id="SSF56219">
    <property type="entry name" value="DNase I-like"/>
    <property type="match status" value="1"/>
</dbReference>
<dbReference type="SUPFAM" id="SSF56672">
    <property type="entry name" value="DNA/RNA polymerases"/>
    <property type="match status" value="1"/>
</dbReference>
<dbReference type="GO" id="GO:0003824">
    <property type="term" value="F:catalytic activity"/>
    <property type="evidence" value="ECO:0007669"/>
    <property type="project" value="InterPro"/>
</dbReference>
<dbReference type="GO" id="GO:0071897">
    <property type="term" value="P:DNA biosynthetic process"/>
    <property type="evidence" value="ECO:0007669"/>
    <property type="project" value="UniProtKB-ARBA"/>
</dbReference>
<dbReference type="InterPro" id="IPR000477">
    <property type="entry name" value="RT_dom"/>
</dbReference>
<dbReference type="AlphaFoldDB" id="A0AAU9U443"/>
<evidence type="ECO:0000313" key="3">
    <source>
        <dbReference type="Proteomes" id="UP001153954"/>
    </source>
</evidence>
<dbReference type="Proteomes" id="UP001153954">
    <property type="component" value="Unassembled WGS sequence"/>
</dbReference>
<evidence type="ECO:0000313" key="2">
    <source>
        <dbReference type="EMBL" id="CAH2092490.1"/>
    </source>
</evidence>
<dbReference type="EMBL" id="CAKOGL010000011">
    <property type="protein sequence ID" value="CAH2092490.1"/>
    <property type="molecule type" value="Genomic_DNA"/>
</dbReference>
<feature type="domain" description="Reverse transcriptase" evidence="1">
    <location>
        <begin position="499"/>
        <end position="744"/>
    </location>
</feature>
<dbReference type="CDD" id="cd01650">
    <property type="entry name" value="RT_nLTR_like"/>
    <property type="match status" value="1"/>
</dbReference>
<comment type="caution">
    <text evidence="2">The sequence shown here is derived from an EMBL/GenBank/DDBJ whole genome shotgun (WGS) entry which is preliminary data.</text>
</comment>
<dbReference type="InterPro" id="IPR005135">
    <property type="entry name" value="Endo/exonuclease/phosphatase"/>
</dbReference>
<sequence length="964" mass="111059">MMDISIYYQNARGLRTKTTEFYRNVCASTFDVIVITETWLLDSVFDTELFDARYVVFRRDRDYSATKLTRGGGVLIAVRRDFKVIPKVNYHSTAEDLWLLVSLFNKNKNKNCLDIYLCVLYLCKENLGLSFSQQLQNFLTSLNNVVISNPLSRFIIVGDFNLSNIKWTPSSTSDKSFEPSNHSSPNEILLIDEIRSLNLRQYNGNHNHFGKILDLVLSNIIVHVTDFSGDPLVPIDKHHGALVINIPNQQISSLSPAPRRKILFNRGDYSAINRELSTIDWVAEFSSRNLEECISFFYDNVNALIDKYIPYKMTSCTAYPVWYTAPLKKLINEKRKHLRKFKIYGNQSDLISFKLLRERFKSLEKTCYQNYINNVEDSIKGNPKRFWSYIKNRNKSMQIPNVLRYNGQEVNNGETICKAFSDYFMSSFLHVGSGSHRVSREASNCTSYISSITVDEKIIHQIIKRLDPGKSAGPDNLPSRFLINCSASISKPIALLFKLSLSQGCVPDMWKRAYITPVHKKGCRSEVSNYRPISKLCIIAKVFEKLIYRQTYSALCHSISLSQHGFIKGRSTVSNLILLGDYITDAMDDGYQVDVIYTDYSKAFDRIPHDILLNKLEMIGIHGDLLRWFASYVDNRCQAVVINNYISSWVVIPSGVPQGSLLGPLLFIIFVNDIEKCLKTSKLLCFADDMKIFARIRTYADAILLQEDLNLLQSYCIKNNLDLNPEKCTIISFSRRVNTISYEYSLQQRDLRRVHSMRDLGVTHDSKLLFDKHIDAIVSKASKALGFLIRSTQDFINAKTLKILYCALVRSGLEYASQVWSPRYAVYIDRIENIQKRFLKYLCYRTGETYKSDQYDQICRKHHLLPLTNRRKIADTTYLIKIVSNGINCPDLLSLLQFDVPTGNLRNFKPIHVPLARSNYRQNSFLLRAGKQFNDLYMTVDINLFNVSHTSVRRKLSSIYFELE</sequence>
<dbReference type="PANTHER" id="PTHR33332">
    <property type="entry name" value="REVERSE TRANSCRIPTASE DOMAIN-CONTAINING PROTEIN"/>
    <property type="match status" value="1"/>
</dbReference>
<dbReference type="InterPro" id="IPR036691">
    <property type="entry name" value="Endo/exonu/phosph_ase_sf"/>
</dbReference>
<proteinExistence type="predicted"/>
<accession>A0AAU9U443</accession>
<dbReference type="InterPro" id="IPR043502">
    <property type="entry name" value="DNA/RNA_pol_sf"/>
</dbReference>
<dbReference type="PROSITE" id="PS50878">
    <property type="entry name" value="RT_POL"/>
    <property type="match status" value="1"/>
</dbReference>
<protein>
    <recommendedName>
        <fullName evidence="1">Reverse transcriptase domain-containing protein</fullName>
    </recommendedName>
</protein>
<evidence type="ECO:0000259" key="1">
    <source>
        <dbReference type="PROSITE" id="PS50878"/>
    </source>
</evidence>
<dbReference type="Pfam" id="PF14529">
    <property type="entry name" value="Exo_endo_phos_2"/>
    <property type="match status" value="1"/>
</dbReference>
<organism evidence="2 3">
    <name type="scientific">Euphydryas editha</name>
    <name type="common">Edith's checkerspot</name>
    <dbReference type="NCBI Taxonomy" id="104508"/>
    <lineage>
        <taxon>Eukaryota</taxon>
        <taxon>Metazoa</taxon>
        <taxon>Ecdysozoa</taxon>
        <taxon>Arthropoda</taxon>
        <taxon>Hexapoda</taxon>
        <taxon>Insecta</taxon>
        <taxon>Pterygota</taxon>
        <taxon>Neoptera</taxon>
        <taxon>Endopterygota</taxon>
        <taxon>Lepidoptera</taxon>
        <taxon>Glossata</taxon>
        <taxon>Ditrysia</taxon>
        <taxon>Papilionoidea</taxon>
        <taxon>Nymphalidae</taxon>
        <taxon>Nymphalinae</taxon>
        <taxon>Euphydryas</taxon>
    </lineage>
</organism>
<keyword evidence="3" id="KW-1185">Reference proteome</keyword>